<dbReference type="HOGENOM" id="CLU_040397_0_1_1"/>
<sequence length="450" mass="49460">MPSSLRANHPRRPPSQPRSAFDLDNYLNPLVPRNPLFRFPTWMSYWFGYRLPTKATRPARSRRRLQTLKLWLSVFVGAFCGVAIIENVFLALPPLSGHAVPTIASFGAAAILEYNAIESPLSQPRNMVVGHILSATVAVGITKLFALLPPDRFDNLRWLAGALAVGTANLVMSITKTVHPPAGATALLAATSVDIRVLGWWLVPLVLLGAMLMLASALVLNNIAARRFPLYWWTPVDLNMLREERCKEQREQQGTHCSNVMDVDLEKATESSLSTSFTIPPATAATTPDISNTEAGFQGGGGHLRSKPDTQARCPCPTHTVSYSAASSVPHAHPPTSASEAMVDRQSSRAKPPAVARATTQTTGSRRQMSRSRSRFKHRQRHPRPHEPSNGPRDSADNDSSAVDADADADADARIIITKHQLLVPDWLELHDYEDEVLRILMERFKSGLS</sequence>
<keyword evidence="5" id="KW-1185">Reference proteome</keyword>
<reference evidence="4 5" key="1">
    <citation type="submission" date="2013-03" db="EMBL/GenBank/DDBJ databases">
        <title>The Genome Sequence of Capronia epimyces CBS 606.96.</title>
        <authorList>
            <consortium name="The Broad Institute Genomics Platform"/>
            <person name="Cuomo C."/>
            <person name="de Hoog S."/>
            <person name="Gorbushina A."/>
            <person name="Walker B."/>
            <person name="Young S.K."/>
            <person name="Zeng Q."/>
            <person name="Gargeya S."/>
            <person name="Fitzgerald M."/>
            <person name="Haas B."/>
            <person name="Abouelleil A."/>
            <person name="Allen A.W."/>
            <person name="Alvarado L."/>
            <person name="Arachchi H.M."/>
            <person name="Berlin A.M."/>
            <person name="Chapman S.B."/>
            <person name="Gainer-Dewar J."/>
            <person name="Goldberg J."/>
            <person name="Griggs A."/>
            <person name="Gujja S."/>
            <person name="Hansen M."/>
            <person name="Howarth C."/>
            <person name="Imamovic A."/>
            <person name="Ireland A."/>
            <person name="Larimer J."/>
            <person name="McCowan C."/>
            <person name="Murphy C."/>
            <person name="Pearson M."/>
            <person name="Poon T.W."/>
            <person name="Priest M."/>
            <person name="Roberts A."/>
            <person name="Saif S."/>
            <person name="Shea T."/>
            <person name="Sisk P."/>
            <person name="Sykes S."/>
            <person name="Wortman J."/>
            <person name="Nusbaum C."/>
            <person name="Birren B."/>
        </authorList>
    </citation>
    <scope>NUCLEOTIDE SEQUENCE [LARGE SCALE GENOMIC DNA]</scope>
    <source>
        <strain evidence="4 5">CBS 606.96</strain>
    </source>
</reference>
<dbReference type="PANTHER" id="PTHR33741:SF5">
    <property type="entry name" value="TRANSMEMBRANE PROTEIN DDB_G0269096-RELATED"/>
    <property type="match status" value="1"/>
</dbReference>
<feature type="domain" description="HPP transmembrane region" evidence="3">
    <location>
        <begin position="67"/>
        <end position="229"/>
    </location>
</feature>
<comment type="caution">
    <text evidence="4">The sequence shown here is derived from an EMBL/GenBank/DDBJ whole genome shotgun (WGS) entry which is preliminary data.</text>
</comment>
<evidence type="ECO:0000256" key="2">
    <source>
        <dbReference type="SAM" id="Phobius"/>
    </source>
</evidence>
<keyword evidence="2" id="KW-0472">Membrane</keyword>
<feature type="region of interest" description="Disordered" evidence="1">
    <location>
        <begin position="272"/>
        <end position="405"/>
    </location>
</feature>
<feature type="transmembrane region" description="Helical" evidence="2">
    <location>
        <begin position="198"/>
        <end position="220"/>
    </location>
</feature>
<dbReference type="InterPro" id="IPR007065">
    <property type="entry name" value="HPP"/>
</dbReference>
<dbReference type="RefSeq" id="XP_007737428.1">
    <property type="nucleotide sequence ID" value="XM_007739238.1"/>
</dbReference>
<feature type="transmembrane region" description="Helical" evidence="2">
    <location>
        <begin position="70"/>
        <end position="92"/>
    </location>
</feature>
<gene>
    <name evidence="4" type="ORF">A1O3_09142</name>
</gene>
<dbReference type="OrthoDB" id="2016548at2759"/>
<evidence type="ECO:0000259" key="3">
    <source>
        <dbReference type="Pfam" id="PF04982"/>
    </source>
</evidence>
<dbReference type="InterPro" id="IPR058581">
    <property type="entry name" value="TM_HPP"/>
</dbReference>
<keyword evidence="2" id="KW-1133">Transmembrane helix</keyword>
<dbReference type="STRING" id="1182542.W9XCR2"/>
<organism evidence="4 5">
    <name type="scientific">Capronia epimyces CBS 606.96</name>
    <dbReference type="NCBI Taxonomy" id="1182542"/>
    <lineage>
        <taxon>Eukaryota</taxon>
        <taxon>Fungi</taxon>
        <taxon>Dikarya</taxon>
        <taxon>Ascomycota</taxon>
        <taxon>Pezizomycotina</taxon>
        <taxon>Eurotiomycetes</taxon>
        <taxon>Chaetothyriomycetidae</taxon>
        <taxon>Chaetothyriales</taxon>
        <taxon>Herpotrichiellaceae</taxon>
        <taxon>Capronia</taxon>
    </lineage>
</organism>
<dbReference type="AlphaFoldDB" id="W9XCR2"/>
<keyword evidence="2" id="KW-0812">Transmembrane</keyword>
<feature type="compositionally biased region" description="Basic residues" evidence="1">
    <location>
        <begin position="368"/>
        <end position="384"/>
    </location>
</feature>
<dbReference type="PANTHER" id="PTHR33741">
    <property type="entry name" value="TRANSMEMBRANE PROTEIN DDB_G0269096-RELATED"/>
    <property type="match status" value="1"/>
</dbReference>
<evidence type="ECO:0000313" key="4">
    <source>
        <dbReference type="EMBL" id="EXJ77983.1"/>
    </source>
</evidence>
<dbReference type="Proteomes" id="UP000019478">
    <property type="component" value="Unassembled WGS sequence"/>
</dbReference>
<dbReference type="EMBL" id="AMGY01000009">
    <property type="protein sequence ID" value="EXJ77983.1"/>
    <property type="molecule type" value="Genomic_DNA"/>
</dbReference>
<feature type="transmembrane region" description="Helical" evidence="2">
    <location>
        <begin position="128"/>
        <end position="146"/>
    </location>
</feature>
<dbReference type="eggNOG" id="ENOG502S3SU">
    <property type="taxonomic scope" value="Eukaryota"/>
</dbReference>
<evidence type="ECO:0000313" key="5">
    <source>
        <dbReference type="Proteomes" id="UP000019478"/>
    </source>
</evidence>
<evidence type="ECO:0000256" key="1">
    <source>
        <dbReference type="SAM" id="MobiDB-lite"/>
    </source>
</evidence>
<accession>W9XCR2</accession>
<proteinExistence type="predicted"/>
<dbReference type="Pfam" id="PF04982">
    <property type="entry name" value="TM_HPP"/>
    <property type="match status" value="1"/>
</dbReference>
<feature type="transmembrane region" description="Helical" evidence="2">
    <location>
        <begin position="158"/>
        <end position="178"/>
    </location>
</feature>
<name>W9XCR2_9EURO</name>
<dbReference type="GeneID" id="19173228"/>
<protein>
    <recommendedName>
        <fullName evidence="3">HPP transmembrane region domain-containing protein</fullName>
    </recommendedName>
</protein>